<protein>
    <submittedName>
        <fullName evidence="1">Uncharacterized protein</fullName>
    </submittedName>
</protein>
<dbReference type="AlphaFoldDB" id="A0A4P8YM42"/>
<evidence type="ECO:0000313" key="1">
    <source>
        <dbReference type="EMBL" id="QCT21911.1"/>
    </source>
</evidence>
<keyword evidence="2" id="KW-1185">Reference proteome</keyword>
<sequence length="66" mass="7637">MMTKREKTGFFPLCVYQPKINELIFFVCFSGDSGQTRSAWGQSSVSKQLRLLFVLRLIFILTICNK</sequence>
<dbReference type="EMBL" id="CP040428">
    <property type="protein sequence ID" value="QCT21911.1"/>
    <property type="molecule type" value="Genomic_DNA"/>
</dbReference>
<dbReference type="Proteomes" id="UP000302163">
    <property type="component" value="Chromosome"/>
</dbReference>
<gene>
    <name evidence="1" type="ORF">FEM41_20755</name>
</gene>
<dbReference type="OrthoDB" id="6644135at2"/>
<dbReference type="KEGG" id="izh:FEM41_20755"/>
<reference evidence="1 2" key="1">
    <citation type="submission" date="2019-05" db="EMBL/GenBank/DDBJ databases">
        <title>Complete genome sequence of Izhakiella calystegiae KSNA2, an endophyte isolated from beach morning glory (Calystegia soldanella).</title>
        <authorList>
            <person name="Jiang L."/>
            <person name="Jeong J.C."/>
            <person name="Kim C.Y."/>
            <person name="Kim D.H."/>
            <person name="Kim S.W."/>
            <person name="Lee j."/>
        </authorList>
    </citation>
    <scope>NUCLEOTIDE SEQUENCE [LARGE SCALE GENOMIC DNA]</scope>
    <source>
        <strain evidence="1 2">KSNA2</strain>
    </source>
</reference>
<evidence type="ECO:0000313" key="2">
    <source>
        <dbReference type="Proteomes" id="UP000302163"/>
    </source>
</evidence>
<accession>A0A4P8YM42</accession>
<name>A0A4P8YM42_9ENTR</name>
<proteinExistence type="predicted"/>
<organism evidence="1 2">
    <name type="scientific">Jejubacter calystegiae</name>
    <dbReference type="NCBI Taxonomy" id="2579935"/>
    <lineage>
        <taxon>Bacteria</taxon>
        <taxon>Pseudomonadati</taxon>
        <taxon>Pseudomonadota</taxon>
        <taxon>Gammaproteobacteria</taxon>
        <taxon>Enterobacterales</taxon>
        <taxon>Enterobacteriaceae</taxon>
        <taxon>Jejubacter</taxon>
    </lineage>
</organism>